<dbReference type="InterPro" id="IPR009057">
    <property type="entry name" value="Homeodomain-like_sf"/>
</dbReference>
<accession>A0A1F4SKP2</accession>
<name>A0A1F4SKP2_UNCSA</name>
<dbReference type="PANTHER" id="PTHR46796">
    <property type="entry name" value="HTH-TYPE TRANSCRIPTIONAL ACTIVATOR RHAS-RELATED"/>
    <property type="match status" value="1"/>
</dbReference>
<dbReference type="Pfam" id="PF20240">
    <property type="entry name" value="DUF6597"/>
    <property type="match status" value="1"/>
</dbReference>
<dbReference type="PANTHER" id="PTHR46796:SF13">
    <property type="entry name" value="HTH-TYPE TRANSCRIPTIONAL ACTIVATOR RHAS"/>
    <property type="match status" value="1"/>
</dbReference>
<dbReference type="InterPro" id="IPR046532">
    <property type="entry name" value="DUF6597"/>
</dbReference>
<dbReference type="GO" id="GO:0003700">
    <property type="term" value="F:DNA-binding transcription factor activity"/>
    <property type="evidence" value="ECO:0007669"/>
    <property type="project" value="InterPro"/>
</dbReference>
<keyword evidence="1" id="KW-0805">Transcription regulation</keyword>
<feature type="domain" description="HTH araC/xylS-type" evidence="4">
    <location>
        <begin position="142"/>
        <end position="243"/>
    </location>
</feature>
<dbReference type="InterPro" id="IPR050204">
    <property type="entry name" value="AraC_XylS_family_regulators"/>
</dbReference>
<dbReference type="SUPFAM" id="SSF46689">
    <property type="entry name" value="Homeodomain-like"/>
    <property type="match status" value="1"/>
</dbReference>
<organism evidence="5 6">
    <name type="scientific">candidate division WOR-1 bacterium RIFOXYB2_FULL_37_13</name>
    <dbReference type="NCBI Taxonomy" id="1802579"/>
    <lineage>
        <taxon>Bacteria</taxon>
        <taxon>Bacillati</taxon>
        <taxon>Saganbacteria</taxon>
    </lineage>
</organism>
<evidence type="ECO:0000256" key="3">
    <source>
        <dbReference type="ARBA" id="ARBA00023163"/>
    </source>
</evidence>
<dbReference type="SMART" id="SM00342">
    <property type="entry name" value="HTH_ARAC"/>
    <property type="match status" value="1"/>
</dbReference>
<dbReference type="AlphaFoldDB" id="A0A1F4SKP2"/>
<keyword evidence="3" id="KW-0804">Transcription</keyword>
<evidence type="ECO:0000259" key="4">
    <source>
        <dbReference type="PROSITE" id="PS01124"/>
    </source>
</evidence>
<proteinExistence type="predicted"/>
<keyword evidence="2" id="KW-0238">DNA-binding</keyword>
<dbReference type="STRING" id="1802579.A2310_05330"/>
<dbReference type="Gene3D" id="1.10.10.60">
    <property type="entry name" value="Homeodomain-like"/>
    <property type="match status" value="1"/>
</dbReference>
<evidence type="ECO:0000256" key="1">
    <source>
        <dbReference type="ARBA" id="ARBA00023015"/>
    </source>
</evidence>
<dbReference type="Proteomes" id="UP000178417">
    <property type="component" value="Unassembled WGS sequence"/>
</dbReference>
<evidence type="ECO:0000313" key="6">
    <source>
        <dbReference type="Proteomes" id="UP000178417"/>
    </source>
</evidence>
<sequence>MNYKEFPPAIKLQKYIETYWFFENNSKSDFYLPVVPDGCMDIIYSFSNLRKPFFVGIMKKAEIVLIQSGKKFFGIRFRPGVAPALLQTSATKLCSLNKSLNLINRKFAQALGFPSRAWKITQYIKYFDKKIAEMLKDVIFDERIFVAINRVIKLEGNASLESVACEISMSLRQMERIFRISVGVTPKQFARIVRFRQSHNALLQTGNKSLVSIALQGGYADQAHFNKEYKKLVGLNPTHKTMSHLYNIK</sequence>
<gene>
    <name evidence="5" type="ORF">A2310_05330</name>
</gene>
<evidence type="ECO:0000313" key="5">
    <source>
        <dbReference type="EMBL" id="OGC20985.1"/>
    </source>
</evidence>
<dbReference type="Pfam" id="PF12833">
    <property type="entry name" value="HTH_18"/>
    <property type="match status" value="1"/>
</dbReference>
<comment type="caution">
    <text evidence="5">The sequence shown here is derived from an EMBL/GenBank/DDBJ whole genome shotgun (WGS) entry which is preliminary data.</text>
</comment>
<protein>
    <recommendedName>
        <fullName evidence="4">HTH araC/xylS-type domain-containing protein</fullName>
    </recommendedName>
</protein>
<evidence type="ECO:0000256" key="2">
    <source>
        <dbReference type="ARBA" id="ARBA00023125"/>
    </source>
</evidence>
<dbReference type="InterPro" id="IPR018060">
    <property type="entry name" value="HTH_AraC"/>
</dbReference>
<dbReference type="GO" id="GO:0043565">
    <property type="term" value="F:sequence-specific DNA binding"/>
    <property type="evidence" value="ECO:0007669"/>
    <property type="project" value="InterPro"/>
</dbReference>
<reference evidence="5 6" key="1">
    <citation type="journal article" date="2016" name="Nat. Commun.">
        <title>Thousands of microbial genomes shed light on interconnected biogeochemical processes in an aquifer system.</title>
        <authorList>
            <person name="Anantharaman K."/>
            <person name="Brown C.T."/>
            <person name="Hug L.A."/>
            <person name="Sharon I."/>
            <person name="Castelle C.J."/>
            <person name="Probst A.J."/>
            <person name="Thomas B.C."/>
            <person name="Singh A."/>
            <person name="Wilkins M.J."/>
            <person name="Karaoz U."/>
            <person name="Brodie E.L."/>
            <person name="Williams K.H."/>
            <person name="Hubbard S.S."/>
            <person name="Banfield J.F."/>
        </authorList>
    </citation>
    <scope>NUCLEOTIDE SEQUENCE [LARGE SCALE GENOMIC DNA]</scope>
</reference>
<dbReference type="PROSITE" id="PS01124">
    <property type="entry name" value="HTH_ARAC_FAMILY_2"/>
    <property type="match status" value="1"/>
</dbReference>
<dbReference type="EMBL" id="MEUB01000052">
    <property type="protein sequence ID" value="OGC20985.1"/>
    <property type="molecule type" value="Genomic_DNA"/>
</dbReference>